<proteinExistence type="predicted"/>
<dbReference type="EMBL" id="KL142416">
    <property type="protein sequence ID" value="KDR67225.1"/>
    <property type="molecule type" value="Genomic_DNA"/>
</dbReference>
<dbReference type="OrthoDB" id="3267806at2759"/>
<feature type="transmembrane region" description="Helical" evidence="1">
    <location>
        <begin position="89"/>
        <end position="110"/>
    </location>
</feature>
<evidence type="ECO:0000313" key="2">
    <source>
        <dbReference type="EMBL" id="KDR67225.1"/>
    </source>
</evidence>
<keyword evidence="1" id="KW-1133">Transmembrane helix</keyword>
<accession>A0A067S8M7</accession>
<keyword evidence="3" id="KW-1185">Reference proteome</keyword>
<evidence type="ECO:0000256" key="1">
    <source>
        <dbReference type="SAM" id="Phobius"/>
    </source>
</evidence>
<dbReference type="HOGENOM" id="CLU_628573_0_0_1"/>
<feature type="transmembrane region" description="Helical" evidence="1">
    <location>
        <begin position="54"/>
        <end position="83"/>
    </location>
</feature>
<reference evidence="3" key="1">
    <citation type="journal article" date="2014" name="Proc. Natl. Acad. Sci. U.S.A.">
        <title>Extensive sampling of basidiomycete genomes demonstrates inadequacy of the white-rot/brown-rot paradigm for wood decay fungi.</title>
        <authorList>
            <person name="Riley R."/>
            <person name="Salamov A.A."/>
            <person name="Brown D.W."/>
            <person name="Nagy L.G."/>
            <person name="Floudas D."/>
            <person name="Held B.W."/>
            <person name="Levasseur A."/>
            <person name="Lombard V."/>
            <person name="Morin E."/>
            <person name="Otillar R."/>
            <person name="Lindquist E.A."/>
            <person name="Sun H."/>
            <person name="LaButti K.M."/>
            <person name="Schmutz J."/>
            <person name="Jabbour D."/>
            <person name="Luo H."/>
            <person name="Baker S.E."/>
            <person name="Pisabarro A.G."/>
            <person name="Walton J.D."/>
            <person name="Blanchette R.A."/>
            <person name="Henrissat B."/>
            <person name="Martin F."/>
            <person name="Cullen D."/>
            <person name="Hibbett D.S."/>
            <person name="Grigoriev I.V."/>
        </authorList>
    </citation>
    <scope>NUCLEOTIDE SEQUENCE [LARGE SCALE GENOMIC DNA]</scope>
    <source>
        <strain evidence="3">CBS 339.88</strain>
    </source>
</reference>
<keyword evidence="1" id="KW-0472">Membrane</keyword>
<sequence>MLDIDNADYFWPFLGILASSMAYIIVIALYTSCFQALLKGKGVPLSSTRRRRILFSYISLLLVLSTVSLIQQLYGIVIGLFFINSPDVVVLTGAWFEEFPAFLVLTIWAADGFMHFNRVPNYGFLRTPPNFVDIAWCWSISFPSTCDYLRRVLGVGHGSVYSQIMIICIESCALMIFFMAAYIIVFNTGTGAEFVPLFPLPHICNQGGPDENSSHPANARHQIQRWHQFHDHPPPPSVKLALTETYAGGGSRTNGSSPGNENRHSPPIFAGTWSSRFEFKAGNATAGVDDDPFLERRHVSHRNIINEWPFFCTRTGIFWFGKCCNQWSTCFPPPPSENELEDDATGEEVEFELAGNMNDVPACAASPSDGDPVGTLGGGALGEGPEDVVRAGWPIEGKTIVEIDAENDAGPTPLGQNVVVCSETGVLPTGRIKDNV</sequence>
<keyword evidence="1" id="KW-0812">Transmembrane</keyword>
<dbReference type="Proteomes" id="UP000027222">
    <property type="component" value="Unassembled WGS sequence"/>
</dbReference>
<organism evidence="2 3">
    <name type="scientific">Galerina marginata (strain CBS 339.88)</name>
    <dbReference type="NCBI Taxonomy" id="685588"/>
    <lineage>
        <taxon>Eukaryota</taxon>
        <taxon>Fungi</taxon>
        <taxon>Dikarya</taxon>
        <taxon>Basidiomycota</taxon>
        <taxon>Agaricomycotina</taxon>
        <taxon>Agaricomycetes</taxon>
        <taxon>Agaricomycetidae</taxon>
        <taxon>Agaricales</taxon>
        <taxon>Agaricineae</taxon>
        <taxon>Strophariaceae</taxon>
        <taxon>Galerina</taxon>
    </lineage>
</organism>
<feature type="transmembrane region" description="Helical" evidence="1">
    <location>
        <begin position="160"/>
        <end position="185"/>
    </location>
</feature>
<dbReference type="AlphaFoldDB" id="A0A067S8M7"/>
<feature type="transmembrane region" description="Helical" evidence="1">
    <location>
        <begin position="12"/>
        <end position="33"/>
    </location>
</feature>
<gene>
    <name evidence="2" type="ORF">GALMADRAFT_216530</name>
</gene>
<name>A0A067S8M7_GALM3</name>
<evidence type="ECO:0000313" key="3">
    <source>
        <dbReference type="Proteomes" id="UP000027222"/>
    </source>
</evidence>
<protein>
    <submittedName>
        <fullName evidence="2">Uncharacterized protein</fullName>
    </submittedName>
</protein>